<evidence type="ECO:0000256" key="3">
    <source>
        <dbReference type="ARBA" id="ARBA00022737"/>
    </source>
</evidence>
<dbReference type="Gene3D" id="3.80.10.10">
    <property type="entry name" value="Ribonuclease Inhibitor"/>
    <property type="match status" value="1"/>
</dbReference>
<gene>
    <name evidence="4" type="ORF">C3L33_05700</name>
</gene>
<accession>A0A6A4LZ06</accession>
<dbReference type="EMBL" id="QEFC01000742">
    <property type="protein sequence ID" value="KAE9462392.1"/>
    <property type="molecule type" value="Genomic_DNA"/>
</dbReference>
<sequence>LISLEYLAISNNDFEVPISFKSFFNHSKLVFIESLTNKLLKEEDFLATSPSFQLTELCLSNSEHGHITRSFPHFLYHQHDLILVELSRTGFTGKFPYWLLDNNTRMETLFLSHNSFGGELLFPSHPTRNLIMLDIANNHLEGFLPYKIASYFQSLEFLNMSTNNFEGDIPSSFGDMTALKMLDLSNNKLSGDTSSLGQWLPPLAILETITQLLDRPSTTPAKQSDPIGILILQ</sequence>
<dbReference type="PRINTS" id="PR00019">
    <property type="entry name" value="LEURICHRPT"/>
</dbReference>
<dbReference type="PANTHER" id="PTHR48062:SF21">
    <property type="entry name" value="RECEPTOR-LIKE PROTEIN 12"/>
    <property type="match status" value="1"/>
</dbReference>
<dbReference type="SUPFAM" id="SSF52058">
    <property type="entry name" value="L domain-like"/>
    <property type="match status" value="1"/>
</dbReference>
<keyword evidence="2" id="KW-0433">Leucine-rich repeat</keyword>
<evidence type="ECO:0000313" key="4">
    <source>
        <dbReference type="EMBL" id="KAE9462392.1"/>
    </source>
</evidence>
<evidence type="ECO:0008006" key="5">
    <source>
        <dbReference type="Google" id="ProtNLM"/>
    </source>
</evidence>
<keyword evidence="3" id="KW-0677">Repeat</keyword>
<evidence type="ECO:0000256" key="2">
    <source>
        <dbReference type="ARBA" id="ARBA00022614"/>
    </source>
</evidence>
<evidence type="ECO:0000256" key="1">
    <source>
        <dbReference type="ARBA" id="ARBA00009592"/>
    </source>
</evidence>
<dbReference type="InterPro" id="IPR032675">
    <property type="entry name" value="LRR_dom_sf"/>
</dbReference>
<dbReference type="OrthoDB" id="851890at2759"/>
<dbReference type="PANTHER" id="PTHR48062">
    <property type="entry name" value="RECEPTOR-LIKE PROTEIN 14"/>
    <property type="match status" value="1"/>
</dbReference>
<comment type="caution">
    <text evidence="4">The sequence shown here is derived from an EMBL/GenBank/DDBJ whole genome shotgun (WGS) entry which is preliminary data.</text>
</comment>
<feature type="non-terminal residue" evidence="4">
    <location>
        <position position="1"/>
    </location>
</feature>
<protein>
    <recommendedName>
        <fullName evidence="5">Leucine-rich repeat-containing N-terminal plant-type domain-containing protein</fullName>
    </recommendedName>
</protein>
<dbReference type="InterPro" id="IPR001611">
    <property type="entry name" value="Leu-rich_rpt"/>
</dbReference>
<name>A0A6A4LZ06_9ERIC</name>
<reference evidence="4" key="1">
    <citation type="journal article" date="2019" name="Genome Biol. Evol.">
        <title>The Rhododendron genome and chromosomal organization provide insight into shared whole-genome duplications across the heath family (Ericaceae).</title>
        <authorList>
            <person name="Soza V.L."/>
            <person name="Lindsley D."/>
            <person name="Waalkes A."/>
            <person name="Ramage E."/>
            <person name="Patwardhan R.P."/>
            <person name="Burton J.N."/>
            <person name="Adey A."/>
            <person name="Kumar A."/>
            <person name="Qiu R."/>
            <person name="Shendure J."/>
            <person name="Hall B."/>
        </authorList>
    </citation>
    <scope>NUCLEOTIDE SEQUENCE</scope>
    <source>
        <strain evidence="4">RSF 1966-606</strain>
    </source>
</reference>
<dbReference type="AlphaFoldDB" id="A0A6A4LZ06"/>
<dbReference type="InterPro" id="IPR051502">
    <property type="entry name" value="RLP_Defense_Trigger"/>
</dbReference>
<proteinExistence type="inferred from homology"/>
<dbReference type="Pfam" id="PF13855">
    <property type="entry name" value="LRR_8"/>
    <property type="match status" value="1"/>
</dbReference>
<comment type="similarity">
    <text evidence="1">Belongs to the RLP family.</text>
</comment>
<organism evidence="4">
    <name type="scientific">Rhododendron williamsianum</name>
    <dbReference type="NCBI Taxonomy" id="262921"/>
    <lineage>
        <taxon>Eukaryota</taxon>
        <taxon>Viridiplantae</taxon>
        <taxon>Streptophyta</taxon>
        <taxon>Embryophyta</taxon>
        <taxon>Tracheophyta</taxon>
        <taxon>Spermatophyta</taxon>
        <taxon>Magnoliopsida</taxon>
        <taxon>eudicotyledons</taxon>
        <taxon>Gunneridae</taxon>
        <taxon>Pentapetalae</taxon>
        <taxon>asterids</taxon>
        <taxon>Ericales</taxon>
        <taxon>Ericaceae</taxon>
        <taxon>Ericoideae</taxon>
        <taxon>Rhodoreae</taxon>
        <taxon>Rhododendron</taxon>
    </lineage>
</organism>